<dbReference type="VEuPathDB" id="FungiDB:JI435_421400"/>
<organism evidence="1 2">
    <name type="scientific">Phaeosphaeria nodorum (strain SN15 / ATCC MYA-4574 / FGSC 10173)</name>
    <name type="common">Glume blotch fungus</name>
    <name type="synonym">Parastagonospora nodorum</name>
    <dbReference type="NCBI Taxonomy" id="321614"/>
    <lineage>
        <taxon>Eukaryota</taxon>
        <taxon>Fungi</taxon>
        <taxon>Dikarya</taxon>
        <taxon>Ascomycota</taxon>
        <taxon>Pezizomycotina</taxon>
        <taxon>Dothideomycetes</taxon>
        <taxon>Pleosporomycetidae</taxon>
        <taxon>Pleosporales</taxon>
        <taxon>Pleosporineae</taxon>
        <taxon>Phaeosphaeriaceae</taxon>
        <taxon>Parastagonospora</taxon>
    </lineage>
</organism>
<dbReference type="AlphaFoldDB" id="A0A7U2FFW0"/>
<reference evidence="2" key="1">
    <citation type="journal article" date="2021" name="BMC Genomics">
        <title>Chromosome-level genome assembly and manually-curated proteome of model necrotroph Parastagonospora nodorum Sn15 reveals a genome-wide trove of candidate effector homologs, and redundancy of virulence-related functions within an accessory chromosome.</title>
        <authorList>
            <person name="Bertazzoni S."/>
            <person name="Jones D.A.B."/>
            <person name="Phan H.T."/>
            <person name="Tan K.-C."/>
            <person name="Hane J.K."/>
        </authorList>
    </citation>
    <scope>NUCLEOTIDE SEQUENCE [LARGE SCALE GENOMIC DNA]</scope>
    <source>
        <strain evidence="2">SN15 / ATCC MYA-4574 / FGSC 10173)</strain>
    </source>
</reference>
<protein>
    <submittedName>
        <fullName evidence="1">Uncharacterized protein</fullName>
    </submittedName>
</protein>
<proteinExistence type="predicted"/>
<keyword evidence="2" id="KW-1185">Reference proteome</keyword>
<gene>
    <name evidence="1" type="ORF">JI435_421400</name>
</gene>
<dbReference type="Proteomes" id="UP000663193">
    <property type="component" value="Chromosome 17"/>
</dbReference>
<sequence>MLRSPPRRESQKEKQRGCVRSRLRARRVVRRWIKLGWCADVRDFVCLRDKVPRATLLMQENTSEGEGKVHLSRHAIVEATIEVLTNGEGKPESVEN</sequence>
<evidence type="ECO:0000313" key="2">
    <source>
        <dbReference type="Proteomes" id="UP000663193"/>
    </source>
</evidence>
<name>A0A7U2FFW0_PHANO</name>
<dbReference type="EMBL" id="CP069039">
    <property type="protein sequence ID" value="QRD04501.1"/>
    <property type="molecule type" value="Genomic_DNA"/>
</dbReference>
<accession>A0A7U2FFW0</accession>
<evidence type="ECO:0000313" key="1">
    <source>
        <dbReference type="EMBL" id="QRD04501.1"/>
    </source>
</evidence>